<gene>
    <name evidence="2" type="ORF">TSUD_31960</name>
</gene>
<accession>A0A2Z6NCM0</accession>
<name>A0A2Z6NCM0_TRISU</name>
<sequence>MASQMPETEGRKSLRERNEELEQEMSGLKDDGGNDGNEEVWREEEESKVAGLRLWMMDMVQR</sequence>
<evidence type="ECO:0000313" key="3">
    <source>
        <dbReference type="Proteomes" id="UP000242715"/>
    </source>
</evidence>
<evidence type="ECO:0000256" key="1">
    <source>
        <dbReference type="SAM" id="MobiDB-lite"/>
    </source>
</evidence>
<dbReference type="AlphaFoldDB" id="A0A2Z6NCM0"/>
<feature type="region of interest" description="Disordered" evidence="1">
    <location>
        <begin position="1"/>
        <end position="48"/>
    </location>
</feature>
<evidence type="ECO:0000313" key="2">
    <source>
        <dbReference type="EMBL" id="GAU29389.1"/>
    </source>
</evidence>
<feature type="compositionally biased region" description="Acidic residues" evidence="1">
    <location>
        <begin position="36"/>
        <end position="46"/>
    </location>
</feature>
<organism evidence="2 3">
    <name type="scientific">Trifolium subterraneum</name>
    <name type="common">Subterranean clover</name>
    <dbReference type="NCBI Taxonomy" id="3900"/>
    <lineage>
        <taxon>Eukaryota</taxon>
        <taxon>Viridiplantae</taxon>
        <taxon>Streptophyta</taxon>
        <taxon>Embryophyta</taxon>
        <taxon>Tracheophyta</taxon>
        <taxon>Spermatophyta</taxon>
        <taxon>Magnoliopsida</taxon>
        <taxon>eudicotyledons</taxon>
        <taxon>Gunneridae</taxon>
        <taxon>Pentapetalae</taxon>
        <taxon>rosids</taxon>
        <taxon>fabids</taxon>
        <taxon>Fabales</taxon>
        <taxon>Fabaceae</taxon>
        <taxon>Papilionoideae</taxon>
        <taxon>50 kb inversion clade</taxon>
        <taxon>NPAAA clade</taxon>
        <taxon>Hologalegina</taxon>
        <taxon>IRL clade</taxon>
        <taxon>Trifolieae</taxon>
        <taxon>Trifolium</taxon>
    </lineage>
</organism>
<protein>
    <submittedName>
        <fullName evidence="2">Uncharacterized protein</fullName>
    </submittedName>
</protein>
<dbReference type="OrthoDB" id="10527828at2759"/>
<feature type="compositionally biased region" description="Basic and acidic residues" evidence="1">
    <location>
        <begin position="8"/>
        <end position="20"/>
    </location>
</feature>
<reference evidence="3" key="1">
    <citation type="journal article" date="2017" name="Front. Plant Sci.">
        <title>Climate Clever Clovers: New Paradigm to Reduce the Environmental Footprint of Ruminants by Breeding Low Methanogenic Forages Utilizing Haplotype Variation.</title>
        <authorList>
            <person name="Kaur P."/>
            <person name="Appels R."/>
            <person name="Bayer P.E."/>
            <person name="Keeble-Gagnere G."/>
            <person name="Wang J."/>
            <person name="Hirakawa H."/>
            <person name="Shirasawa K."/>
            <person name="Vercoe P."/>
            <person name="Stefanova K."/>
            <person name="Durmic Z."/>
            <person name="Nichols P."/>
            <person name="Revell C."/>
            <person name="Isobe S.N."/>
            <person name="Edwards D."/>
            <person name="Erskine W."/>
        </authorList>
    </citation>
    <scope>NUCLEOTIDE SEQUENCE [LARGE SCALE GENOMIC DNA]</scope>
    <source>
        <strain evidence="3">cv. Daliak</strain>
    </source>
</reference>
<dbReference type="Proteomes" id="UP000242715">
    <property type="component" value="Unassembled WGS sequence"/>
</dbReference>
<dbReference type="EMBL" id="DF973394">
    <property type="protein sequence ID" value="GAU29389.1"/>
    <property type="molecule type" value="Genomic_DNA"/>
</dbReference>
<proteinExistence type="predicted"/>
<keyword evidence="3" id="KW-1185">Reference proteome</keyword>